<dbReference type="AlphaFoldDB" id="A0A9P4JVU1"/>
<protein>
    <submittedName>
        <fullName evidence="2">Uncharacterized protein</fullName>
    </submittedName>
</protein>
<keyword evidence="1" id="KW-0732">Signal</keyword>
<reference evidence="2" key="1">
    <citation type="journal article" date="2020" name="Stud. Mycol.">
        <title>101 Dothideomycetes genomes: a test case for predicting lifestyles and emergence of pathogens.</title>
        <authorList>
            <person name="Haridas S."/>
            <person name="Albert R."/>
            <person name="Binder M."/>
            <person name="Bloem J."/>
            <person name="Labutti K."/>
            <person name="Salamov A."/>
            <person name="Andreopoulos B."/>
            <person name="Baker S."/>
            <person name="Barry K."/>
            <person name="Bills G."/>
            <person name="Bluhm B."/>
            <person name="Cannon C."/>
            <person name="Castanera R."/>
            <person name="Culley D."/>
            <person name="Daum C."/>
            <person name="Ezra D."/>
            <person name="Gonzalez J."/>
            <person name="Henrissat B."/>
            <person name="Kuo A."/>
            <person name="Liang C."/>
            <person name="Lipzen A."/>
            <person name="Lutzoni F."/>
            <person name="Magnuson J."/>
            <person name="Mondo S."/>
            <person name="Nolan M."/>
            <person name="Ohm R."/>
            <person name="Pangilinan J."/>
            <person name="Park H.-J."/>
            <person name="Ramirez L."/>
            <person name="Alfaro M."/>
            <person name="Sun H."/>
            <person name="Tritt A."/>
            <person name="Yoshinaga Y."/>
            <person name="Zwiers L.-H."/>
            <person name="Turgeon B."/>
            <person name="Goodwin S."/>
            <person name="Spatafora J."/>
            <person name="Crous P."/>
            <person name="Grigoriev I."/>
        </authorList>
    </citation>
    <scope>NUCLEOTIDE SEQUENCE</scope>
    <source>
        <strain evidence="2">ATCC 74209</strain>
    </source>
</reference>
<feature type="chain" id="PRO_5040435431" evidence="1">
    <location>
        <begin position="20"/>
        <end position="206"/>
    </location>
</feature>
<feature type="signal peptide" evidence="1">
    <location>
        <begin position="1"/>
        <end position="19"/>
    </location>
</feature>
<dbReference type="Proteomes" id="UP000799536">
    <property type="component" value="Unassembled WGS sequence"/>
</dbReference>
<keyword evidence="3" id="KW-1185">Reference proteome</keyword>
<accession>A0A9P4JVU1</accession>
<name>A0A9P4JVU1_9PLEO</name>
<gene>
    <name evidence="2" type="ORF">GQ43DRAFT_201314</name>
</gene>
<organism evidence="2 3">
    <name type="scientific">Delitschia confertaspora ATCC 74209</name>
    <dbReference type="NCBI Taxonomy" id="1513339"/>
    <lineage>
        <taxon>Eukaryota</taxon>
        <taxon>Fungi</taxon>
        <taxon>Dikarya</taxon>
        <taxon>Ascomycota</taxon>
        <taxon>Pezizomycotina</taxon>
        <taxon>Dothideomycetes</taxon>
        <taxon>Pleosporomycetidae</taxon>
        <taxon>Pleosporales</taxon>
        <taxon>Delitschiaceae</taxon>
        <taxon>Delitschia</taxon>
    </lineage>
</organism>
<sequence>MRRLQTLLLSFSLITIASSSSISKRCKDPNWELTLDNYKKANVDQWLAWWWPQQTDHSKSVADLIANEFFDDTGRHCPTSPGDTSGDCTNVISCNSVNVNKANVTQAYFAYNSMVNLNTGLNFYISGLQNVSTLDILQSYDLVSKFTQSAVAPTDNMILKRLLGFVSTLLSAAGSFVGTAGSVAITATNGGIAQLTLGLKDPKTQS</sequence>
<evidence type="ECO:0000313" key="3">
    <source>
        <dbReference type="Proteomes" id="UP000799536"/>
    </source>
</evidence>
<evidence type="ECO:0000256" key="1">
    <source>
        <dbReference type="SAM" id="SignalP"/>
    </source>
</evidence>
<comment type="caution">
    <text evidence="2">The sequence shown here is derived from an EMBL/GenBank/DDBJ whole genome shotgun (WGS) entry which is preliminary data.</text>
</comment>
<dbReference type="EMBL" id="ML993883">
    <property type="protein sequence ID" value="KAF2204154.1"/>
    <property type="molecule type" value="Genomic_DNA"/>
</dbReference>
<proteinExistence type="predicted"/>
<evidence type="ECO:0000313" key="2">
    <source>
        <dbReference type="EMBL" id="KAF2204154.1"/>
    </source>
</evidence>